<evidence type="ECO:0000256" key="1">
    <source>
        <dbReference type="ARBA" id="ARBA00001968"/>
    </source>
</evidence>
<dbReference type="HAMAP" id="MF_00528">
    <property type="entry name" value="Maf"/>
    <property type="match status" value="1"/>
</dbReference>
<keyword evidence="3 4" id="KW-0546">Nucleotide metabolism</keyword>
<dbReference type="OrthoDB" id="9813962at2"/>
<dbReference type="PANTHER" id="PTHR43213">
    <property type="entry name" value="BIFUNCTIONAL DTTP/UTP PYROPHOSPHATASE/METHYLTRANSFERASE PROTEIN-RELATED"/>
    <property type="match status" value="1"/>
</dbReference>
<feature type="active site" description="Proton acceptor" evidence="4">
    <location>
        <position position="77"/>
    </location>
</feature>
<comment type="cofactor">
    <cofactor evidence="1 4">
        <name>a divalent metal cation</name>
        <dbReference type="ChEBI" id="CHEBI:60240"/>
    </cofactor>
</comment>
<comment type="caution">
    <text evidence="5">The sequence shown here is derived from an EMBL/GenBank/DDBJ whole genome shotgun (WGS) entry which is preliminary data.</text>
</comment>
<protein>
    <recommendedName>
        <fullName evidence="4">Nucleoside triphosphate pyrophosphatase</fullName>
        <ecNumber evidence="4">3.6.1.9</ecNumber>
    </recommendedName>
    <alternativeName>
        <fullName evidence="4">Nucleotide pyrophosphatase</fullName>
        <shortName evidence="4">Nucleotide PPase</shortName>
    </alternativeName>
</protein>
<comment type="similarity">
    <text evidence="4">Belongs to the Maf family.</text>
</comment>
<evidence type="ECO:0000256" key="2">
    <source>
        <dbReference type="ARBA" id="ARBA00022801"/>
    </source>
</evidence>
<reference evidence="5 6" key="1">
    <citation type="submission" date="2019-06" db="EMBL/GenBank/DDBJ databases">
        <authorList>
            <person name="Jiang L."/>
        </authorList>
    </citation>
    <scope>NUCLEOTIDE SEQUENCE [LARGE SCALE GENOMIC DNA]</scope>
    <source>
        <strain evidence="5 6">YIM 48858</strain>
    </source>
</reference>
<dbReference type="EMBL" id="VDFV01000002">
    <property type="protein sequence ID" value="TNC74303.1"/>
    <property type="molecule type" value="Genomic_DNA"/>
</dbReference>
<proteinExistence type="inferred from homology"/>
<dbReference type="GO" id="GO:0009117">
    <property type="term" value="P:nucleotide metabolic process"/>
    <property type="evidence" value="ECO:0007669"/>
    <property type="project" value="UniProtKB-KW"/>
</dbReference>
<accession>A0A5C4NI82</accession>
<dbReference type="CDD" id="cd00555">
    <property type="entry name" value="Maf"/>
    <property type="match status" value="1"/>
</dbReference>
<comment type="catalytic activity">
    <reaction evidence="4">
        <text>a ribonucleoside 5'-triphosphate + H2O = a ribonucleoside 5'-phosphate + diphosphate + H(+)</text>
        <dbReference type="Rhea" id="RHEA:23996"/>
        <dbReference type="ChEBI" id="CHEBI:15377"/>
        <dbReference type="ChEBI" id="CHEBI:15378"/>
        <dbReference type="ChEBI" id="CHEBI:33019"/>
        <dbReference type="ChEBI" id="CHEBI:58043"/>
        <dbReference type="ChEBI" id="CHEBI:61557"/>
        <dbReference type="EC" id="3.6.1.9"/>
    </reaction>
</comment>
<evidence type="ECO:0000256" key="3">
    <source>
        <dbReference type="ARBA" id="ARBA00023080"/>
    </source>
</evidence>
<dbReference type="RefSeq" id="WP_139080263.1">
    <property type="nucleotide sequence ID" value="NZ_VDFV01000002.1"/>
</dbReference>
<organism evidence="5 6">
    <name type="scientific">Rubellimicrobium roseum</name>
    <dbReference type="NCBI Taxonomy" id="687525"/>
    <lineage>
        <taxon>Bacteria</taxon>
        <taxon>Pseudomonadati</taxon>
        <taxon>Pseudomonadota</taxon>
        <taxon>Alphaproteobacteria</taxon>
        <taxon>Rhodobacterales</taxon>
        <taxon>Roseobacteraceae</taxon>
        <taxon>Rubellimicrobium</taxon>
    </lineage>
</organism>
<comment type="function">
    <text evidence="4">Nucleoside triphosphate pyrophosphatase. May have a dual role in cell division arrest and in preventing the incorporation of modified nucleotides into cellular nucleic acids.</text>
</comment>
<evidence type="ECO:0000313" key="6">
    <source>
        <dbReference type="Proteomes" id="UP000305709"/>
    </source>
</evidence>
<dbReference type="PIRSF" id="PIRSF006305">
    <property type="entry name" value="Maf"/>
    <property type="match status" value="1"/>
</dbReference>
<dbReference type="GO" id="GO:0047429">
    <property type="term" value="F:nucleoside triphosphate diphosphatase activity"/>
    <property type="evidence" value="ECO:0007669"/>
    <property type="project" value="UniProtKB-EC"/>
</dbReference>
<comment type="catalytic activity">
    <reaction evidence="4">
        <text>a 2'-deoxyribonucleoside 5'-triphosphate + H2O = a 2'-deoxyribonucleoside 5'-phosphate + diphosphate + H(+)</text>
        <dbReference type="Rhea" id="RHEA:44644"/>
        <dbReference type="ChEBI" id="CHEBI:15377"/>
        <dbReference type="ChEBI" id="CHEBI:15378"/>
        <dbReference type="ChEBI" id="CHEBI:33019"/>
        <dbReference type="ChEBI" id="CHEBI:61560"/>
        <dbReference type="ChEBI" id="CHEBI:65317"/>
        <dbReference type="EC" id="3.6.1.9"/>
    </reaction>
</comment>
<keyword evidence="2 4" id="KW-0378">Hydrolase</keyword>
<dbReference type="InterPro" id="IPR029001">
    <property type="entry name" value="ITPase-like_fam"/>
</dbReference>
<keyword evidence="6" id="KW-1185">Reference proteome</keyword>
<evidence type="ECO:0000313" key="5">
    <source>
        <dbReference type="EMBL" id="TNC74303.1"/>
    </source>
</evidence>
<evidence type="ECO:0000256" key="4">
    <source>
        <dbReference type="HAMAP-Rule" id="MF_00528"/>
    </source>
</evidence>
<comment type="caution">
    <text evidence="4">Lacks conserved residue(s) required for the propagation of feature annotation.</text>
</comment>
<dbReference type="AlphaFoldDB" id="A0A5C4NI82"/>
<dbReference type="Proteomes" id="UP000305709">
    <property type="component" value="Unassembled WGS sequence"/>
</dbReference>
<dbReference type="EC" id="3.6.1.9" evidence="4"/>
<sequence>MPRENLVLASGSATRAAMLRAAGLEFEVVVPRVDEGALKEALLAEGASPRDLADALAEMKAARVSPKRPEALTLGGDQVLSCEGRVFSKPRTPEEAREQLGFLMGRTHKLHSAAVIHRGEEPVWRHVSEARLTMGRMSEAWIDGYLSRNWEEVRHSVGAYQVEAEGVRLFSRIEGDHFTVLGLPLLPLLSFLSVRGSIPA</sequence>
<dbReference type="SUPFAM" id="SSF52972">
    <property type="entry name" value="ITPase-like"/>
    <property type="match status" value="1"/>
</dbReference>
<name>A0A5C4NI82_9RHOB</name>
<dbReference type="InterPro" id="IPR003697">
    <property type="entry name" value="Maf-like"/>
</dbReference>
<dbReference type="Gene3D" id="3.90.950.10">
    <property type="match status" value="1"/>
</dbReference>
<keyword evidence="4" id="KW-0963">Cytoplasm</keyword>
<dbReference type="Pfam" id="PF02545">
    <property type="entry name" value="Maf"/>
    <property type="match status" value="1"/>
</dbReference>
<dbReference type="GO" id="GO:0005737">
    <property type="term" value="C:cytoplasm"/>
    <property type="evidence" value="ECO:0007669"/>
    <property type="project" value="UniProtKB-SubCell"/>
</dbReference>
<comment type="subcellular location">
    <subcellularLocation>
        <location evidence="4">Cytoplasm</location>
    </subcellularLocation>
</comment>
<dbReference type="PANTHER" id="PTHR43213:SF5">
    <property type="entry name" value="BIFUNCTIONAL DTTP_UTP PYROPHOSPHATASE_METHYLTRANSFERASE PROTEIN-RELATED"/>
    <property type="match status" value="1"/>
</dbReference>
<gene>
    <name evidence="5" type="ORF">FHG71_03735</name>
</gene>